<dbReference type="GO" id="GO:0004042">
    <property type="term" value="F:L-glutamate N-acetyltransferase activity"/>
    <property type="evidence" value="ECO:0007669"/>
    <property type="project" value="InterPro"/>
</dbReference>
<dbReference type="PANTHER" id="PTHR30602:SF12">
    <property type="entry name" value="AMINO-ACID ACETYLTRANSFERASE NAGS1, CHLOROPLASTIC-RELATED"/>
    <property type="match status" value="1"/>
</dbReference>
<sequence>MLKKATIKDVEKIWKLVNSYADKRLMLPRSLSELYENLRDFYVIIEDDRMLGCGALHITWEDYGEVLSLAVEPSRVRQGIGSKILKACEKEARALGLSRLITLTYVPEFFEKHGFVRVENTTLPHKIWSMCIKCPKFPNCDEIPLMKKID</sequence>
<dbReference type="GO" id="GO:0005737">
    <property type="term" value="C:cytoplasm"/>
    <property type="evidence" value="ECO:0007669"/>
    <property type="project" value="InterPro"/>
</dbReference>
<dbReference type="AlphaFoldDB" id="A0A062VBE9"/>
<gene>
    <name evidence="4" type="ORF">ANME2D_00063</name>
</gene>
<dbReference type="Gene3D" id="3.40.630.30">
    <property type="match status" value="1"/>
</dbReference>
<reference evidence="4 5" key="1">
    <citation type="journal article" date="2013" name="Nature">
        <title>Anaerobic oxidation of methane coupled to nitrate reduction in a novel archaeal lineage.</title>
        <authorList>
            <person name="Haroon M.F."/>
            <person name="Hu S."/>
            <person name="Shi Y."/>
            <person name="Imelfort M."/>
            <person name="Keller J."/>
            <person name="Hugenholtz P."/>
            <person name="Yuan Z."/>
            <person name="Tyson G.W."/>
        </authorList>
    </citation>
    <scope>NUCLEOTIDE SEQUENCE [LARGE SCALE GENOMIC DNA]</scope>
    <source>
        <strain evidence="4 5">ANME-2d</strain>
    </source>
</reference>
<dbReference type="Proteomes" id="UP000027153">
    <property type="component" value="Unassembled WGS sequence"/>
</dbReference>
<dbReference type="OrthoDB" id="43754at2157"/>
<evidence type="ECO:0000313" key="4">
    <source>
        <dbReference type="EMBL" id="KCZ73004.1"/>
    </source>
</evidence>
<name>A0A062VBE9_9EURY</name>
<dbReference type="CDD" id="cd04301">
    <property type="entry name" value="NAT_SF"/>
    <property type="match status" value="1"/>
</dbReference>
<comment type="caution">
    <text evidence="4">The sequence shown here is derived from an EMBL/GenBank/DDBJ whole genome shotgun (WGS) entry which is preliminary data.</text>
</comment>
<keyword evidence="5" id="KW-1185">Reference proteome</keyword>
<dbReference type="PANTHER" id="PTHR30602">
    <property type="entry name" value="AMINO-ACID ACETYLTRANSFERASE"/>
    <property type="match status" value="1"/>
</dbReference>
<evidence type="ECO:0000256" key="1">
    <source>
        <dbReference type="ARBA" id="ARBA00022679"/>
    </source>
</evidence>
<keyword evidence="2 4" id="KW-0012">Acyltransferase</keyword>
<evidence type="ECO:0000313" key="5">
    <source>
        <dbReference type="Proteomes" id="UP000027153"/>
    </source>
</evidence>
<dbReference type="PROSITE" id="PS51186">
    <property type="entry name" value="GNAT"/>
    <property type="match status" value="1"/>
</dbReference>
<dbReference type="EMBL" id="JMIY01000001">
    <property type="protein sequence ID" value="KCZ73004.1"/>
    <property type="molecule type" value="Genomic_DNA"/>
</dbReference>
<dbReference type="GO" id="GO:0006526">
    <property type="term" value="P:L-arginine biosynthetic process"/>
    <property type="evidence" value="ECO:0007669"/>
    <property type="project" value="InterPro"/>
</dbReference>
<dbReference type="NCBIfam" id="NF005840">
    <property type="entry name" value="PRK07757.1"/>
    <property type="match status" value="1"/>
</dbReference>
<dbReference type="InterPro" id="IPR010167">
    <property type="entry name" value="NH2A_AcTrfase"/>
</dbReference>
<dbReference type="Pfam" id="PF00583">
    <property type="entry name" value="Acetyltransf_1"/>
    <property type="match status" value="1"/>
</dbReference>
<feature type="domain" description="N-acetyltransferase" evidence="3">
    <location>
        <begin position="1"/>
        <end position="135"/>
    </location>
</feature>
<dbReference type="RefSeq" id="WP_048088214.1">
    <property type="nucleotide sequence ID" value="NZ_JMIY01000001.1"/>
</dbReference>
<keyword evidence="1 4" id="KW-0808">Transferase</keyword>
<dbReference type="EC" id="2.3.1.1" evidence="4"/>
<dbReference type="InterPro" id="IPR016181">
    <property type="entry name" value="Acyl_CoA_acyltransferase"/>
</dbReference>
<dbReference type="SUPFAM" id="SSF55729">
    <property type="entry name" value="Acyl-CoA N-acyltransferases (Nat)"/>
    <property type="match status" value="1"/>
</dbReference>
<evidence type="ECO:0000259" key="3">
    <source>
        <dbReference type="PROSITE" id="PS51186"/>
    </source>
</evidence>
<evidence type="ECO:0000256" key="2">
    <source>
        <dbReference type="ARBA" id="ARBA00023315"/>
    </source>
</evidence>
<organism evidence="4 5">
    <name type="scientific">Candidatus Methanoperedens nitratireducens</name>
    <dbReference type="NCBI Taxonomy" id="1392998"/>
    <lineage>
        <taxon>Archaea</taxon>
        <taxon>Methanobacteriati</taxon>
        <taxon>Methanobacteriota</taxon>
        <taxon>Stenosarchaea group</taxon>
        <taxon>Methanomicrobia</taxon>
        <taxon>Methanosarcinales</taxon>
        <taxon>ANME-2 cluster</taxon>
        <taxon>Candidatus Methanoperedentaceae</taxon>
        <taxon>Candidatus Methanoperedens</taxon>
    </lineage>
</organism>
<protein>
    <submittedName>
        <fullName evidence="4">Acetyltransferase, N-acetylglutamate synthase</fullName>
        <ecNumber evidence="4">2.3.1.1</ecNumber>
    </submittedName>
</protein>
<proteinExistence type="predicted"/>
<dbReference type="InterPro" id="IPR000182">
    <property type="entry name" value="GNAT_dom"/>
</dbReference>
<accession>A0A062VBE9</accession>